<proteinExistence type="predicted"/>
<organism evidence="1 2">
    <name type="scientific">Vallitalea maricola</name>
    <dbReference type="NCBI Taxonomy" id="3074433"/>
    <lineage>
        <taxon>Bacteria</taxon>
        <taxon>Bacillati</taxon>
        <taxon>Bacillota</taxon>
        <taxon>Clostridia</taxon>
        <taxon>Lachnospirales</taxon>
        <taxon>Vallitaleaceae</taxon>
        <taxon>Vallitalea</taxon>
    </lineage>
</organism>
<reference evidence="1" key="1">
    <citation type="submission" date="2023-09" db="EMBL/GenBank/DDBJ databases">
        <title>Vallitalea sediminicola and Vallitalea maricola sp. nov., anaerobic bacteria isolated from marine sediment.</title>
        <authorList>
            <person name="Hirano S."/>
            <person name="Maeda A."/>
            <person name="Terahara T."/>
            <person name="Mori K."/>
            <person name="Hamada M."/>
            <person name="Matsumoto R."/>
            <person name="Kobayashi T."/>
        </authorList>
    </citation>
    <scope>NUCLEOTIDE SEQUENCE</scope>
    <source>
        <strain evidence="1">AN17-2</strain>
    </source>
</reference>
<sequence>MDINLNMVKEKNKITDNKTFDMKIDKRRELLESVAKKMFLLNACIAVICVAAITFFVFYKGLQPFFSGNAEGTYSLVDFLTGTQWRPNDNIGSALYGILYMICGSLMATVGAIIIGVPIGILSAVFISQIAPKNIKKIIKPAVELLAGIPSVIYGVFGLGIIVPKIMDISPRAQGQSLLAVIMVLTIMILPTVITISESAINAVPQAYIEGSYGLGASKIQTIFKVILPAAKSGILAGVVLGIGRAIGETMAVMLVAGNPIAGIPTSIWDPIRPLTTNIAMEMGYAFGLHQEILFSTGVVLFIFIIILNLILNRITAKAGEK</sequence>
<dbReference type="Proteomes" id="UP001374599">
    <property type="component" value="Unassembled WGS sequence"/>
</dbReference>
<evidence type="ECO:0000313" key="2">
    <source>
        <dbReference type="Proteomes" id="UP001374599"/>
    </source>
</evidence>
<protein>
    <submittedName>
        <fullName evidence="1">Phosphate ABC transporter permease subunit PstC</fullName>
    </submittedName>
</protein>
<evidence type="ECO:0000313" key="1">
    <source>
        <dbReference type="EMBL" id="GMQ63495.1"/>
    </source>
</evidence>
<keyword evidence="2" id="KW-1185">Reference proteome</keyword>
<name>A0ACB5UKV0_9FIRM</name>
<accession>A0ACB5UKV0</accession>
<gene>
    <name evidence="1" type="primary">pstC</name>
    <name evidence="1" type="ORF">AN2V17_27280</name>
</gene>
<comment type="caution">
    <text evidence="1">The sequence shown here is derived from an EMBL/GenBank/DDBJ whole genome shotgun (WGS) entry which is preliminary data.</text>
</comment>
<dbReference type="EMBL" id="BTPU01000043">
    <property type="protein sequence ID" value="GMQ63495.1"/>
    <property type="molecule type" value="Genomic_DNA"/>
</dbReference>